<keyword evidence="3" id="KW-1185">Reference proteome</keyword>
<dbReference type="AlphaFoldDB" id="A0AA41SHB7"/>
<reference evidence="2" key="1">
    <citation type="submission" date="2022-03" db="EMBL/GenBank/DDBJ databases">
        <title>A functionally conserved STORR gene fusion in Papaver species that diverged 16.8 million years ago.</title>
        <authorList>
            <person name="Catania T."/>
        </authorList>
    </citation>
    <scope>NUCLEOTIDE SEQUENCE</scope>
    <source>
        <strain evidence="2">S-191538</strain>
    </source>
</reference>
<evidence type="ECO:0000313" key="3">
    <source>
        <dbReference type="Proteomes" id="UP001177140"/>
    </source>
</evidence>
<feature type="region of interest" description="Disordered" evidence="1">
    <location>
        <begin position="409"/>
        <end position="431"/>
    </location>
</feature>
<protein>
    <submittedName>
        <fullName evidence="2">Uncharacterized protein</fullName>
    </submittedName>
</protein>
<sequence>MDMLGFLSSLMERISKLLRLYEIQQNETLDETQKVALKDFLGKVAADIVQSLLQTIEGRSSALALIVGTQQQGRLVEVKVTSGEREKCVKCGEVKRLKTAEAKVMAEQNVVRRFIAAGRGRPGDNKTQRRTSSPPSVAGKEVVCYQPRENEYRPPQDFMLPSLMKFDPSVAKARHNQGSIMCSHNSMVSAWVNKNAQRSSRRSTSSSISVASSSTVSNHYSVSSTEDHRKYQRSHGSSTSSYAASSTGSLTHSANSSVSSTRSEESDAPPQRTDRHHKYRSTSRKRRPQTHYSCSTRSSTCNSSPEEEYSFRRRSQFSEVHPRQKKLGRFRRVIKNLASMFHRNHRDDSDASSPKEDRNAQKPVGNGKLHCKSKEKLERAVVTANWVERHAVVCTLNWLGRALPNNSGEARLKIGSENKHTQLKGRHKHKK</sequence>
<feature type="compositionally biased region" description="Low complexity" evidence="1">
    <location>
        <begin position="234"/>
        <end position="261"/>
    </location>
</feature>
<feature type="region of interest" description="Disordered" evidence="1">
    <location>
        <begin position="341"/>
        <end position="371"/>
    </location>
</feature>
<evidence type="ECO:0000256" key="1">
    <source>
        <dbReference type="SAM" id="MobiDB-lite"/>
    </source>
</evidence>
<feature type="compositionally biased region" description="Basic and acidic residues" evidence="1">
    <location>
        <begin position="410"/>
        <end position="420"/>
    </location>
</feature>
<evidence type="ECO:0000313" key="2">
    <source>
        <dbReference type="EMBL" id="MCL7034885.1"/>
    </source>
</evidence>
<accession>A0AA41SHB7</accession>
<feature type="compositionally biased region" description="Basic residues" evidence="1">
    <location>
        <begin position="421"/>
        <end position="431"/>
    </location>
</feature>
<feature type="region of interest" description="Disordered" evidence="1">
    <location>
        <begin position="194"/>
        <end position="323"/>
    </location>
</feature>
<proteinExistence type="predicted"/>
<dbReference type="Proteomes" id="UP001177140">
    <property type="component" value="Unassembled WGS sequence"/>
</dbReference>
<feature type="region of interest" description="Disordered" evidence="1">
    <location>
        <begin position="117"/>
        <end position="139"/>
    </location>
</feature>
<gene>
    <name evidence="2" type="ORF">MKW94_020247</name>
</gene>
<feature type="compositionally biased region" description="Low complexity" evidence="1">
    <location>
        <begin position="293"/>
        <end position="304"/>
    </location>
</feature>
<feature type="compositionally biased region" description="Basic residues" evidence="1">
    <location>
        <begin position="274"/>
        <end position="289"/>
    </location>
</feature>
<dbReference type="EMBL" id="JAJJMA010150952">
    <property type="protein sequence ID" value="MCL7034885.1"/>
    <property type="molecule type" value="Genomic_DNA"/>
</dbReference>
<comment type="caution">
    <text evidence="2">The sequence shown here is derived from an EMBL/GenBank/DDBJ whole genome shotgun (WGS) entry which is preliminary data.</text>
</comment>
<feature type="compositionally biased region" description="Low complexity" evidence="1">
    <location>
        <begin position="202"/>
        <end position="224"/>
    </location>
</feature>
<feature type="compositionally biased region" description="Basic and acidic residues" evidence="1">
    <location>
        <begin position="345"/>
        <end position="360"/>
    </location>
</feature>
<name>A0AA41SHB7_PAPNU</name>
<organism evidence="2 3">
    <name type="scientific">Papaver nudicaule</name>
    <name type="common">Iceland poppy</name>
    <dbReference type="NCBI Taxonomy" id="74823"/>
    <lineage>
        <taxon>Eukaryota</taxon>
        <taxon>Viridiplantae</taxon>
        <taxon>Streptophyta</taxon>
        <taxon>Embryophyta</taxon>
        <taxon>Tracheophyta</taxon>
        <taxon>Spermatophyta</taxon>
        <taxon>Magnoliopsida</taxon>
        <taxon>Ranunculales</taxon>
        <taxon>Papaveraceae</taxon>
        <taxon>Papaveroideae</taxon>
        <taxon>Papaver</taxon>
    </lineage>
</organism>